<dbReference type="InterPro" id="IPR009875">
    <property type="entry name" value="PilZ_domain"/>
</dbReference>
<comment type="caution">
    <text evidence="2">The sequence shown here is derived from an EMBL/GenBank/DDBJ whole genome shotgun (WGS) entry which is preliminary data.</text>
</comment>
<accession>A0A545U4M9</accession>
<dbReference type="Proteomes" id="UP000315439">
    <property type="component" value="Unassembled WGS sequence"/>
</dbReference>
<dbReference type="OrthoDB" id="9780702at2"/>
<reference evidence="2 3" key="1">
    <citation type="submission" date="2019-07" db="EMBL/GenBank/DDBJ databases">
        <title>Draft genome for Aliikangiella sp. M105.</title>
        <authorList>
            <person name="Wang G."/>
        </authorList>
    </citation>
    <scope>NUCLEOTIDE SEQUENCE [LARGE SCALE GENOMIC DNA]</scope>
    <source>
        <strain evidence="2 3">M105</strain>
    </source>
</reference>
<name>A0A545U4M9_9GAMM</name>
<sequence>MTDNNNQNERREYFRIKNWIIINFEKIDEDQDNQDLDDFGFKSSPRISLLQELSRLETENQNYLGSLTDKQSQLGNYLINMNKKMELLTRFVIESLSGNKDELREVDISGGGIRFKSVDPHPIDQLLKLEIVLVPECVGLLAHGRVVDCKPIEGTPHHEIALVFIKLREADRDAIVRHVFKIQSEQLRSQRPDNNDSTR</sequence>
<feature type="domain" description="PilZ" evidence="1">
    <location>
        <begin position="106"/>
        <end position="180"/>
    </location>
</feature>
<proteinExistence type="predicted"/>
<evidence type="ECO:0000313" key="3">
    <source>
        <dbReference type="Proteomes" id="UP000315439"/>
    </source>
</evidence>
<dbReference type="Pfam" id="PF07238">
    <property type="entry name" value="PilZ"/>
    <property type="match status" value="1"/>
</dbReference>
<evidence type="ECO:0000313" key="2">
    <source>
        <dbReference type="EMBL" id="TQV84431.1"/>
    </source>
</evidence>
<gene>
    <name evidence="2" type="ORF">FLL46_22705</name>
</gene>
<protein>
    <submittedName>
        <fullName evidence="2">PilZ domain-containing protein</fullName>
    </submittedName>
</protein>
<dbReference type="EMBL" id="VIKS01000014">
    <property type="protein sequence ID" value="TQV84431.1"/>
    <property type="molecule type" value="Genomic_DNA"/>
</dbReference>
<dbReference type="AlphaFoldDB" id="A0A545U4M9"/>
<keyword evidence="3" id="KW-1185">Reference proteome</keyword>
<evidence type="ECO:0000259" key="1">
    <source>
        <dbReference type="Pfam" id="PF07238"/>
    </source>
</evidence>
<dbReference type="GO" id="GO:0035438">
    <property type="term" value="F:cyclic-di-GMP binding"/>
    <property type="evidence" value="ECO:0007669"/>
    <property type="project" value="InterPro"/>
</dbReference>
<dbReference type="RefSeq" id="WP_142934044.1">
    <property type="nucleotide sequence ID" value="NZ_ML660170.1"/>
</dbReference>
<organism evidence="2 3">
    <name type="scientific">Aliikangiella coralliicola</name>
    <dbReference type="NCBI Taxonomy" id="2592383"/>
    <lineage>
        <taxon>Bacteria</taxon>
        <taxon>Pseudomonadati</taxon>
        <taxon>Pseudomonadota</taxon>
        <taxon>Gammaproteobacteria</taxon>
        <taxon>Oceanospirillales</taxon>
        <taxon>Pleioneaceae</taxon>
        <taxon>Aliikangiella</taxon>
    </lineage>
</organism>